<evidence type="ECO:0000259" key="4">
    <source>
        <dbReference type="PROSITE" id="PS01124"/>
    </source>
</evidence>
<evidence type="ECO:0000256" key="3">
    <source>
        <dbReference type="ARBA" id="ARBA00023163"/>
    </source>
</evidence>
<dbReference type="PROSITE" id="PS01124">
    <property type="entry name" value="HTH_ARAC_FAMILY_2"/>
    <property type="match status" value="1"/>
</dbReference>
<evidence type="ECO:0000313" key="6">
    <source>
        <dbReference type="Proteomes" id="UP000240971"/>
    </source>
</evidence>
<accession>A0A2P8HQ47</accession>
<dbReference type="Proteomes" id="UP000240971">
    <property type="component" value="Unassembled WGS sequence"/>
</dbReference>
<sequence length="260" mass="29778">MITLETAIYLGTNTSSFSAGGVVVSETEYQQQVSEDWHCHENHHITFIARGGNLEQRTHKEYSVQPGDVLLYNSGEIHRNRNTQLPSLNINVEIGDTFLKQYELDFNQASAGHPDLKLAMLRIRNESKIGDSSSVVAIQQLLLQAFSAEVTGKTRVIPAWVHQLRELLHDRWKENLTLDELSAILQLHPVSISRYFPHYFHCTLGVYIRKLKVERALSLMKQSHHSLTDIAYTCGFFDQSHFIRAFKSYTGFRPGDYMKL</sequence>
<reference evidence="5 6" key="1">
    <citation type="submission" date="2018-03" db="EMBL/GenBank/DDBJ databases">
        <title>Genomic Encyclopedia of Archaeal and Bacterial Type Strains, Phase II (KMG-II): from individual species to whole genera.</title>
        <authorList>
            <person name="Goeker M."/>
        </authorList>
    </citation>
    <scope>NUCLEOTIDE SEQUENCE [LARGE SCALE GENOMIC DNA]</scope>
    <source>
        <strain evidence="5 6">DSM 24859</strain>
    </source>
</reference>
<protein>
    <submittedName>
        <fullName evidence="5">AraC family transcriptional regulator</fullName>
    </submittedName>
</protein>
<dbReference type="PANTHER" id="PTHR43280">
    <property type="entry name" value="ARAC-FAMILY TRANSCRIPTIONAL REGULATOR"/>
    <property type="match status" value="1"/>
</dbReference>
<dbReference type="SUPFAM" id="SSF51215">
    <property type="entry name" value="Regulatory protein AraC"/>
    <property type="match status" value="1"/>
</dbReference>
<keyword evidence="2" id="KW-0238">DNA-binding</keyword>
<dbReference type="Pfam" id="PF12833">
    <property type="entry name" value="HTH_18"/>
    <property type="match status" value="1"/>
</dbReference>
<dbReference type="PANTHER" id="PTHR43280:SF28">
    <property type="entry name" value="HTH-TYPE TRANSCRIPTIONAL ACTIVATOR RHAS"/>
    <property type="match status" value="1"/>
</dbReference>
<comment type="caution">
    <text evidence="5">The sequence shown here is derived from an EMBL/GenBank/DDBJ whole genome shotgun (WGS) entry which is preliminary data.</text>
</comment>
<dbReference type="RefSeq" id="WP_106528714.1">
    <property type="nucleotide sequence ID" value="NZ_PYAW01000002.1"/>
</dbReference>
<dbReference type="Gene3D" id="2.60.120.10">
    <property type="entry name" value="Jelly Rolls"/>
    <property type="match status" value="1"/>
</dbReference>
<dbReference type="GO" id="GO:0043565">
    <property type="term" value="F:sequence-specific DNA binding"/>
    <property type="evidence" value="ECO:0007669"/>
    <property type="project" value="InterPro"/>
</dbReference>
<gene>
    <name evidence="5" type="ORF">CLV51_1021193</name>
</gene>
<name>A0A2P8HQ47_CHINA</name>
<feature type="domain" description="HTH araC/xylS-type" evidence="4">
    <location>
        <begin position="162"/>
        <end position="260"/>
    </location>
</feature>
<dbReference type="InterPro" id="IPR014710">
    <property type="entry name" value="RmlC-like_jellyroll"/>
</dbReference>
<dbReference type="InterPro" id="IPR003313">
    <property type="entry name" value="AraC-bd"/>
</dbReference>
<dbReference type="InterPro" id="IPR020449">
    <property type="entry name" value="Tscrpt_reg_AraC-type_HTH"/>
</dbReference>
<evidence type="ECO:0000256" key="1">
    <source>
        <dbReference type="ARBA" id="ARBA00023015"/>
    </source>
</evidence>
<dbReference type="Pfam" id="PF02311">
    <property type="entry name" value="AraC_binding"/>
    <property type="match status" value="1"/>
</dbReference>
<keyword evidence="6" id="KW-1185">Reference proteome</keyword>
<dbReference type="InterPro" id="IPR009057">
    <property type="entry name" value="Homeodomain-like_sf"/>
</dbReference>
<dbReference type="OrthoDB" id="511992at2"/>
<dbReference type="GO" id="GO:0003700">
    <property type="term" value="F:DNA-binding transcription factor activity"/>
    <property type="evidence" value="ECO:0007669"/>
    <property type="project" value="InterPro"/>
</dbReference>
<organism evidence="5 6">
    <name type="scientific">Chitinophaga niastensis</name>
    <dbReference type="NCBI Taxonomy" id="536980"/>
    <lineage>
        <taxon>Bacteria</taxon>
        <taxon>Pseudomonadati</taxon>
        <taxon>Bacteroidota</taxon>
        <taxon>Chitinophagia</taxon>
        <taxon>Chitinophagales</taxon>
        <taxon>Chitinophagaceae</taxon>
        <taxon>Chitinophaga</taxon>
    </lineage>
</organism>
<keyword evidence="3" id="KW-0804">Transcription</keyword>
<dbReference type="SUPFAM" id="SSF46689">
    <property type="entry name" value="Homeodomain-like"/>
    <property type="match status" value="1"/>
</dbReference>
<proteinExistence type="predicted"/>
<dbReference type="AlphaFoldDB" id="A0A2P8HQ47"/>
<dbReference type="PRINTS" id="PR00032">
    <property type="entry name" value="HTHARAC"/>
</dbReference>
<evidence type="ECO:0000313" key="5">
    <source>
        <dbReference type="EMBL" id="PSL48326.1"/>
    </source>
</evidence>
<dbReference type="EMBL" id="PYAW01000002">
    <property type="protein sequence ID" value="PSL48326.1"/>
    <property type="molecule type" value="Genomic_DNA"/>
</dbReference>
<dbReference type="SMART" id="SM00342">
    <property type="entry name" value="HTH_ARAC"/>
    <property type="match status" value="1"/>
</dbReference>
<dbReference type="InterPro" id="IPR037923">
    <property type="entry name" value="HTH-like"/>
</dbReference>
<dbReference type="InterPro" id="IPR018060">
    <property type="entry name" value="HTH_AraC"/>
</dbReference>
<keyword evidence="1" id="KW-0805">Transcription regulation</keyword>
<evidence type="ECO:0000256" key="2">
    <source>
        <dbReference type="ARBA" id="ARBA00023125"/>
    </source>
</evidence>
<dbReference type="Gene3D" id="1.10.10.60">
    <property type="entry name" value="Homeodomain-like"/>
    <property type="match status" value="1"/>
</dbReference>